<protein>
    <submittedName>
        <fullName evidence="1">Protein YyaQ</fullName>
    </submittedName>
</protein>
<dbReference type="SUPFAM" id="SSF142906">
    <property type="entry name" value="YjbR-like"/>
    <property type="match status" value="1"/>
</dbReference>
<dbReference type="PANTHER" id="PTHR35145">
    <property type="entry name" value="CYTOPLASMIC PROTEIN-RELATED"/>
    <property type="match status" value="1"/>
</dbReference>
<evidence type="ECO:0000313" key="2">
    <source>
        <dbReference type="Proteomes" id="UP000278733"/>
    </source>
</evidence>
<reference evidence="1 2" key="1">
    <citation type="submission" date="2018-12" db="EMBL/GenBank/DDBJ databases">
        <authorList>
            <consortium name="Pathogen Informatics"/>
        </authorList>
    </citation>
    <scope>NUCLEOTIDE SEQUENCE [LARGE SCALE GENOMIC DNA]</scope>
    <source>
        <strain evidence="1 2">NCTC8284</strain>
    </source>
</reference>
<dbReference type="Gene3D" id="3.90.1150.30">
    <property type="match status" value="1"/>
</dbReference>
<dbReference type="Pfam" id="PF04237">
    <property type="entry name" value="YjbR"/>
    <property type="match status" value="1"/>
</dbReference>
<sequence>MNQREFLLTHAANQYGISPEYLWEKLPSYAVLRHNNVRAKWFALIANVPKIKLGLKGEGNVEIANFKCIPELVGVLRQDKNILPAYHMNKEHWITVVLDNGIPDDELCQFQLMEESYRLTER</sequence>
<dbReference type="InterPro" id="IPR007351">
    <property type="entry name" value="YjbR"/>
</dbReference>
<evidence type="ECO:0000313" key="1">
    <source>
        <dbReference type="EMBL" id="VEH68220.1"/>
    </source>
</evidence>
<name>A0A3S4U2E7_9PAST</name>
<dbReference type="KEGG" id="rpne:NCTC8284_03450"/>
<dbReference type="AlphaFoldDB" id="A0A3S4U2E7"/>
<dbReference type="RefSeq" id="WP_018357173.1">
    <property type="nucleotide sequence ID" value="NZ_BBIX01000008.1"/>
</dbReference>
<accession>A0A3S4U2E7</accession>
<dbReference type="InterPro" id="IPR038056">
    <property type="entry name" value="YjbR-like_sf"/>
</dbReference>
<dbReference type="EMBL" id="LR134405">
    <property type="protein sequence ID" value="VEH68220.1"/>
    <property type="molecule type" value="Genomic_DNA"/>
</dbReference>
<dbReference type="GeneID" id="61267552"/>
<dbReference type="Proteomes" id="UP000278733">
    <property type="component" value="Chromosome"/>
</dbReference>
<proteinExistence type="predicted"/>
<dbReference type="PANTHER" id="PTHR35145:SF1">
    <property type="entry name" value="CYTOPLASMIC PROTEIN"/>
    <property type="match status" value="1"/>
</dbReference>
<gene>
    <name evidence="1" type="primary">yyaQ</name>
    <name evidence="1" type="ORF">NCTC8284_03450</name>
</gene>
<organism evidence="1 2">
    <name type="scientific">Rodentibacter pneumotropicus</name>
    <dbReference type="NCBI Taxonomy" id="758"/>
    <lineage>
        <taxon>Bacteria</taxon>
        <taxon>Pseudomonadati</taxon>
        <taxon>Pseudomonadota</taxon>
        <taxon>Gammaproteobacteria</taxon>
        <taxon>Pasteurellales</taxon>
        <taxon>Pasteurellaceae</taxon>
        <taxon>Rodentibacter</taxon>
    </lineage>
</organism>
<dbReference type="InterPro" id="IPR058532">
    <property type="entry name" value="YjbR/MT2646/Rv2570-like"/>
</dbReference>
<dbReference type="OrthoDB" id="3194910at2"/>